<dbReference type="PROSITE" id="PS51257">
    <property type="entry name" value="PROKAR_LIPOPROTEIN"/>
    <property type="match status" value="1"/>
</dbReference>
<evidence type="ECO:0000313" key="2">
    <source>
        <dbReference type="EMBL" id="TLG94112.1"/>
    </source>
</evidence>
<organism evidence="2 3">
    <name type="scientific">Pseudomonas edaphica</name>
    <dbReference type="NCBI Taxonomy" id="2006980"/>
    <lineage>
        <taxon>Bacteria</taxon>
        <taxon>Pseudomonadati</taxon>
        <taxon>Pseudomonadota</taxon>
        <taxon>Gammaproteobacteria</taxon>
        <taxon>Pseudomonadales</taxon>
        <taxon>Pseudomonadaceae</taxon>
        <taxon>Pseudomonas</taxon>
    </lineage>
</organism>
<keyword evidence="3" id="KW-1185">Reference proteome</keyword>
<comment type="caution">
    <text evidence="2">The sequence shown here is derived from an EMBL/GenBank/DDBJ whole genome shotgun (WGS) entry which is preliminary data.</text>
</comment>
<evidence type="ECO:0000313" key="3">
    <source>
        <dbReference type="Proteomes" id="UP000304941"/>
    </source>
</evidence>
<evidence type="ECO:0008006" key="4">
    <source>
        <dbReference type="Google" id="ProtNLM"/>
    </source>
</evidence>
<dbReference type="Gene3D" id="1.25.40.10">
    <property type="entry name" value="Tetratricopeptide repeat domain"/>
    <property type="match status" value="1"/>
</dbReference>
<dbReference type="SUPFAM" id="SSF48452">
    <property type="entry name" value="TPR-like"/>
    <property type="match status" value="1"/>
</dbReference>
<dbReference type="InterPro" id="IPR019734">
    <property type="entry name" value="TPR_rpt"/>
</dbReference>
<accession>A0ABY2UBW7</accession>
<dbReference type="Proteomes" id="UP000304941">
    <property type="component" value="Unassembled WGS sequence"/>
</dbReference>
<protein>
    <recommendedName>
        <fullName evidence="4">Tetratricopeptide repeat protein</fullName>
    </recommendedName>
</protein>
<dbReference type="RefSeq" id="WP_138449060.1">
    <property type="nucleotide sequence ID" value="NZ_VBVZ01000005.1"/>
</dbReference>
<dbReference type="EMBL" id="VBVZ01000005">
    <property type="protein sequence ID" value="TLG94112.1"/>
    <property type="molecule type" value="Genomic_DNA"/>
</dbReference>
<proteinExistence type="predicted"/>
<evidence type="ECO:0000256" key="1">
    <source>
        <dbReference type="SAM" id="SignalP"/>
    </source>
</evidence>
<keyword evidence="1" id="KW-0732">Signal</keyword>
<reference evidence="2 3" key="1">
    <citation type="submission" date="2019-05" db="EMBL/GenBank/DDBJ databases">
        <title>Pseudomonas edaphica sp. nov., isolated from rhizospheric soil of Cistus ladanifer L. in Spain.</title>
        <authorList>
            <person name="Peix A."/>
        </authorList>
    </citation>
    <scope>NUCLEOTIDE SEQUENCE [LARGE SCALE GENOMIC DNA]</scope>
    <source>
        <strain evidence="2 3">RD25</strain>
    </source>
</reference>
<name>A0ABY2UBW7_9PSED</name>
<feature type="chain" id="PRO_5045345717" description="Tetratricopeptide repeat protein" evidence="1">
    <location>
        <begin position="25"/>
        <end position="691"/>
    </location>
</feature>
<feature type="signal peptide" evidence="1">
    <location>
        <begin position="1"/>
        <end position="24"/>
    </location>
</feature>
<gene>
    <name evidence="2" type="ORF">FEM54_00760</name>
</gene>
<dbReference type="InterPro" id="IPR011990">
    <property type="entry name" value="TPR-like_helical_dom_sf"/>
</dbReference>
<dbReference type="SMART" id="SM00028">
    <property type="entry name" value="TPR"/>
    <property type="match status" value="2"/>
</dbReference>
<sequence>MFGRESVRHLLFLSLCLPAGMAVACGRDFPMRLLDDRALTLSELPEGNFSVEVNRLGERVAGLRDASDANYPRTYLPGDSETPAQARELAEAVGLSSEQLRLVLQLRNLTDPQEVLRQSANLPAELSLYTAGAVAFNTGEHGQAVDYFSQVLALPADKRTLRSTWAAYSLGRARYAMSDAAGTNDEHMRPQMLDASLAAFRLTRQLSVEGFSDPLALGIASLGEEARVVRAAGDWDSAIALYATQNLHGSDVGYTSLRLLRTELMALSDAELAELMKAKQVQKLMTAALISRLGWSFGERPEGEQRLITLLQQNTVGTLDNADRLAALSYQQGDYANARNFLKDAGDGGLAWWLRAKMALRDGDKQAAVTAYAKAAQYFPTDELWGERRTQSWDYESVQPKCRVEGESAILALERGDYLLAFDQLYRSQGIYWLDTAALAERVLTTDELKRYIDEQVPAPKPLTQQDRVYHVALSPAARLRELLARRLLREERYEEAVGYFDSGELQAKALAYGQYRQQAESGWLPTGRAQAYYQAAVLARYSGIELLGYEVAPDYAVFSGNYSLDYTESNDGSLIAEGEVRRRQSNQTGPYERFHYRFVATSLANQAADYLPHSSQAFAAVLCQAAGWNTGPEEMRMFYQRYVKEGAYVPWAERFGAACEIPEFHTANKRYLTEVEASLRSWLLSVKALY</sequence>